<protein>
    <submittedName>
        <fullName evidence="2">G-patch domain-containing protein</fullName>
    </submittedName>
</protein>
<dbReference type="PANTHER" id="PTHR23329">
    <property type="entry name" value="TUFTELIN-INTERACTING PROTEIN 11-RELATED"/>
    <property type="match status" value="1"/>
</dbReference>
<dbReference type="InterPro" id="IPR045211">
    <property type="entry name" value="TFP11/STIP/Ntr1"/>
</dbReference>
<dbReference type="Proteomes" id="UP000605970">
    <property type="component" value="Unassembled WGS sequence"/>
</dbReference>
<dbReference type="Pfam" id="PF07842">
    <property type="entry name" value="GCFC"/>
    <property type="match status" value="1"/>
</dbReference>
<organism evidence="2 3">
    <name type="scientific">Meloidogyne graminicola</name>
    <dbReference type="NCBI Taxonomy" id="189291"/>
    <lineage>
        <taxon>Eukaryota</taxon>
        <taxon>Metazoa</taxon>
        <taxon>Ecdysozoa</taxon>
        <taxon>Nematoda</taxon>
        <taxon>Chromadorea</taxon>
        <taxon>Rhabditida</taxon>
        <taxon>Tylenchina</taxon>
        <taxon>Tylenchomorpha</taxon>
        <taxon>Tylenchoidea</taxon>
        <taxon>Meloidogynidae</taxon>
        <taxon>Meloidogyninae</taxon>
        <taxon>Meloidogyne</taxon>
    </lineage>
</organism>
<dbReference type="AlphaFoldDB" id="A0A8S9ZHY9"/>
<sequence>MGSTTDTIPIETWLHPWHAIMGDRLLHTYATLRQSGQGLHNWIQEIEGRTILPIENIFHFLIFSAIESIRPWKEIFSSSTLFTFISMNIIPKLSRYIQNIDITNTEQFEYIELFDWLELINIDVIAQILAKNFFLDIFNKLIIKLII</sequence>
<dbReference type="GO" id="GO:0000390">
    <property type="term" value="P:spliceosomal complex disassembly"/>
    <property type="evidence" value="ECO:0007669"/>
    <property type="project" value="InterPro"/>
</dbReference>
<dbReference type="InterPro" id="IPR022783">
    <property type="entry name" value="GCFC_dom"/>
</dbReference>
<dbReference type="OrthoDB" id="4822at2759"/>
<gene>
    <name evidence="2" type="ORF">Mgra_00007672</name>
</gene>
<name>A0A8S9ZHY9_9BILA</name>
<evidence type="ECO:0000313" key="2">
    <source>
        <dbReference type="EMBL" id="KAF7632896.1"/>
    </source>
</evidence>
<evidence type="ECO:0000259" key="1">
    <source>
        <dbReference type="Pfam" id="PF07842"/>
    </source>
</evidence>
<evidence type="ECO:0000313" key="3">
    <source>
        <dbReference type="Proteomes" id="UP000605970"/>
    </source>
</evidence>
<dbReference type="GO" id="GO:0071008">
    <property type="term" value="C:U2-type post-mRNA release spliceosomal complex"/>
    <property type="evidence" value="ECO:0007669"/>
    <property type="project" value="TreeGrafter"/>
</dbReference>
<accession>A0A8S9ZHY9</accession>
<dbReference type="PANTHER" id="PTHR23329:SF1">
    <property type="entry name" value="TUFTELIN-INTERACTING PROTEIN 11"/>
    <property type="match status" value="1"/>
</dbReference>
<proteinExistence type="predicted"/>
<reference evidence="2" key="1">
    <citation type="journal article" date="2020" name="Ecol. Evol.">
        <title>Genome structure and content of the rice root-knot nematode (Meloidogyne graminicola).</title>
        <authorList>
            <person name="Phan N.T."/>
            <person name="Danchin E.G.J."/>
            <person name="Klopp C."/>
            <person name="Perfus-Barbeoch L."/>
            <person name="Kozlowski D.K."/>
            <person name="Koutsovoulos G.D."/>
            <person name="Lopez-Roques C."/>
            <person name="Bouchez O."/>
            <person name="Zahm M."/>
            <person name="Besnard G."/>
            <person name="Bellafiore S."/>
        </authorList>
    </citation>
    <scope>NUCLEOTIDE SEQUENCE</scope>
    <source>
        <strain evidence="2">VN-18</strain>
    </source>
</reference>
<dbReference type="EMBL" id="JABEBT010000090">
    <property type="protein sequence ID" value="KAF7632896.1"/>
    <property type="molecule type" value="Genomic_DNA"/>
</dbReference>
<comment type="caution">
    <text evidence="2">The sequence shown here is derived from an EMBL/GenBank/DDBJ whole genome shotgun (WGS) entry which is preliminary data.</text>
</comment>
<keyword evidence="3" id="KW-1185">Reference proteome</keyword>
<feature type="domain" description="GCF C-terminal" evidence="1">
    <location>
        <begin position="4"/>
        <end position="135"/>
    </location>
</feature>